<protein>
    <submittedName>
        <fullName evidence="2">Uncharacterized protein</fullName>
    </submittedName>
</protein>
<dbReference type="AlphaFoldDB" id="A0A4U9HJS1"/>
<dbReference type="EMBL" id="LR590464">
    <property type="protein sequence ID" value="VTP64350.1"/>
    <property type="molecule type" value="Genomic_DNA"/>
</dbReference>
<organism evidence="2 3">
    <name type="scientific">Leclercia adecarboxylata</name>
    <dbReference type="NCBI Taxonomy" id="83655"/>
    <lineage>
        <taxon>Bacteria</taxon>
        <taxon>Pseudomonadati</taxon>
        <taxon>Pseudomonadota</taxon>
        <taxon>Gammaproteobacteria</taxon>
        <taxon>Enterobacterales</taxon>
        <taxon>Enterobacteriaceae</taxon>
        <taxon>Leclercia</taxon>
    </lineage>
</organism>
<sequence>MRIATITNWAYGATVCLTLASGVAMLMASNAEKVERQAVEQRYVFDQLTEEVEADAWALSDLARLYVIKQDPAVADQYRQKAQAMVGIEHRLQKLRDAGASDDELALLHEG</sequence>
<evidence type="ECO:0000256" key="1">
    <source>
        <dbReference type="SAM" id="Phobius"/>
    </source>
</evidence>
<feature type="transmembrane region" description="Helical" evidence="1">
    <location>
        <begin position="6"/>
        <end position="28"/>
    </location>
</feature>
<keyword evidence="1" id="KW-0472">Membrane</keyword>
<keyword evidence="1" id="KW-1133">Transmembrane helix</keyword>
<dbReference type="Proteomes" id="UP000310719">
    <property type="component" value="Chromosome"/>
</dbReference>
<accession>A0A4U9HJS1</accession>
<proteinExistence type="predicted"/>
<reference evidence="2 3" key="1">
    <citation type="submission" date="2019-05" db="EMBL/GenBank/DDBJ databases">
        <authorList>
            <consortium name="Pathogen Informatics"/>
        </authorList>
    </citation>
    <scope>NUCLEOTIDE SEQUENCE [LARGE SCALE GENOMIC DNA]</scope>
    <source>
        <strain evidence="2 3">NCTC13032</strain>
    </source>
</reference>
<name>A0A4U9HJS1_9ENTR</name>
<keyword evidence="1" id="KW-0812">Transmembrane</keyword>
<gene>
    <name evidence="2" type="ORF">NCTC13032_01426</name>
</gene>
<evidence type="ECO:0000313" key="3">
    <source>
        <dbReference type="Proteomes" id="UP000310719"/>
    </source>
</evidence>
<evidence type="ECO:0000313" key="2">
    <source>
        <dbReference type="EMBL" id="VTP64350.1"/>
    </source>
</evidence>